<dbReference type="AlphaFoldDB" id="T1F1R8"/>
<organism evidence="2 3">
    <name type="scientific">Helobdella robusta</name>
    <name type="common">Californian leech</name>
    <dbReference type="NCBI Taxonomy" id="6412"/>
    <lineage>
        <taxon>Eukaryota</taxon>
        <taxon>Metazoa</taxon>
        <taxon>Spiralia</taxon>
        <taxon>Lophotrochozoa</taxon>
        <taxon>Annelida</taxon>
        <taxon>Clitellata</taxon>
        <taxon>Hirudinea</taxon>
        <taxon>Rhynchobdellida</taxon>
        <taxon>Glossiphoniidae</taxon>
        <taxon>Helobdella</taxon>
    </lineage>
</organism>
<dbReference type="KEGG" id="hro:HELRODRAFT_169320"/>
<evidence type="ECO:0000313" key="2">
    <source>
        <dbReference type="EnsemblMetazoa" id="HelroP169320"/>
    </source>
</evidence>
<evidence type="ECO:0000313" key="3">
    <source>
        <dbReference type="Proteomes" id="UP000015101"/>
    </source>
</evidence>
<name>T1F1R8_HELRO</name>
<reference evidence="3" key="1">
    <citation type="submission" date="2012-12" db="EMBL/GenBank/DDBJ databases">
        <authorList>
            <person name="Hellsten U."/>
            <person name="Grimwood J."/>
            <person name="Chapman J.A."/>
            <person name="Shapiro H."/>
            <person name="Aerts A."/>
            <person name="Otillar R.P."/>
            <person name="Terry A.Y."/>
            <person name="Boore J.L."/>
            <person name="Simakov O."/>
            <person name="Marletaz F."/>
            <person name="Cho S.-J."/>
            <person name="Edsinger-Gonzales E."/>
            <person name="Havlak P."/>
            <person name="Kuo D.-H."/>
            <person name="Larsson T."/>
            <person name="Lv J."/>
            <person name="Arendt D."/>
            <person name="Savage R."/>
            <person name="Osoegawa K."/>
            <person name="de Jong P."/>
            <person name="Lindberg D.R."/>
            <person name="Seaver E.C."/>
            <person name="Weisblat D.A."/>
            <person name="Putnam N.H."/>
            <person name="Grigoriev I.V."/>
            <person name="Rokhsar D.S."/>
        </authorList>
    </citation>
    <scope>NUCLEOTIDE SEQUENCE</scope>
</reference>
<reference evidence="1 3" key="2">
    <citation type="journal article" date="2013" name="Nature">
        <title>Insights into bilaterian evolution from three spiralian genomes.</title>
        <authorList>
            <person name="Simakov O."/>
            <person name="Marletaz F."/>
            <person name="Cho S.J."/>
            <person name="Edsinger-Gonzales E."/>
            <person name="Havlak P."/>
            <person name="Hellsten U."/>
            <person name="Kuo D.H."/>
            <person name="Larsson T."/>
            <person name="Lv J."/>
            <person name="Arendt D."/>
            <person name="Savage R."/>
            <person name="Osoegawa K."/>
            <person name="de Jong P."/>
            <person name="Grimwood J."/>
            <person name="Chapman J.A."/>
            <person name="Shapiro H."/>
            <person name="Aerts A."/>
            <person name="Otillar R.P."/>
            <person name="Terry A.Y."/>
            <person name="Boore J.L."/>
            <person name="Grigoriev I.V."/>
            <person name="Lindberg D.R."/>
            <person name="Seaver E.C."/>
            <person name="Weisblat D.A."/>
            <person name="Putnam N.H."/>
            <person name="Rokhsar D.S."/>
        </authorList>
    </citation>
    <scope>NUCLEOTIDE SEQUENCE</scope>
</reference>
<dbReference type="RefSeq" id="XP_009013397.1">
    <property type="nucleotide sequence ID" value="XM_009015149.1"/>
</dbReference>
<dbReference type="EMBL" id="AMQM01003258">
    <property type="status" value="NOT_ANNOTATED_CDS"/>
    <property type="molecule type" value="Genomic_DNA"/>
</dbReference>
<dbReference type="GeneID" id="20202768"/>
<sequence length="186" mass="21685">MQKEMLWLACRRHMLEIMLETVVKHSFGLSTSPDITIFKRFKEHWPLIDKSTFQTVLTDDSSTSAIVDIAEEIIEFAKKQLTTFQPRENYRELLDLVIIYLGIFQKKVRHLNIQLDFILLGGRPKPYLPSKYGYFGPNFDSRQKKNGVSETYAFLPQEFTQEPGLQHYQTSQLLKMISGLSKAYKS</sequence>
<dbReference type="EnsemblMetazoa" id="HelroT169320">
    <property type="protein sequence ID" value="HelroP169320"/>
    <property type="gene ID" value="HelroG169320"/>
</dbReference>
<protein>
    <submittedName>
        <fullName evidence="1 2">Uncharacterized protein</fullName>
    </submittedName>
</protein>
<dbReference type="CTD" id="20202768"/>
<accession>T1F1R8</accession>
<proteinExistence type="predicted"/>
<dbReference type="OrthoDB" id="8053568at2759"/>
<evidence type="ECO:0000313" key="1">
    <source>
        <dbReference type="EMBL" id="ESO08467.1"/>
    </source>
</evidence>
<dbReference type="Proteomes" id="UP000015101">
    <property type="component" value="Unassembled WGS sequence"/>
</dbReference>
<dbReference type="InParanoid" id="T1F1R8"/>
<dbReference type="EMBL" id="KB096080">
    <property type="protein sequence ID" value="ESO08467.1"/>
    <property type="molecule type" value="Genomic_DNA"/>
</dbReference>
<dbReference type="HOGENOM" id="CLU_1455948_0_0_1"/>
<gene>
    <name evidence="2" type="primary">20202768</name>
    <name evidence="1" type="ORF">HELRODRAFT_169320</name>
</gene>
<reference evidence="2" key="3">
    <citation type="submission" date="2015-06" db="UniProtKB">
        <authorList>
            <consortium name="EnsemblMetazoa"/>
        </authorList>
    </citation>
    <scope>IDENTIFICATION</scope>
</reference>
<keyword evidence="3" id="KW-1185">Reference proteome</keyword>